<sequence>MKIIFLLGRHFTATNGKLNPRRCVIDGLFFGKDCSAQTITSHCWHVLRCLQVVSSSIFFSAAKGHAHV</sequence>
<protein>
    <submittedName>
        <fullName evidence="1">Uncharacterized protein</fullName>
    </submittedName>
</protein>
<gene>
    <name evidence="1" type="ORF">K239x_43120</name>
</gene>
<dbReference type="Proteomes" id="UP000319817">
    <property type="component" value="Chromosome"/>
</dbReference>
<proteinExistence type="predicted"/>
<dbReference type="AlphaFoldDB" id="A0A517NYY0"/>
<organism evidence="1 2">
    <name type="scientific">Stieleria marina</name>
    <dbReference type="NCBI Taxonomy" id="1930275"/>
    <lineage>
        <taxon>Bacteria</taxon>
        <taxon>Pseudomonadati</taxon>
        <taxon>Planctomycetota</taxon>
        <taxon>Planctomycetia</taxon>
        <taxon>Pirellulales</taxon>
        <taxon>Pirellulaceae</taxon>
        <taxon>Stieleria</taxon>
    </lineage>
</organism>
<evidence type="ECO:0000313" key="2">
    <source>
        <dbReference type="Proteomes" id="UP000319817"/>
    </source>
</evidence>
<accession>A0A517NYY0</accession>
<dbReference type="EMBL" id="CP036526">
    <property type="protein sequence ID" value="QDT12303.1"/>
    <property type="molecule type" value="Genomic_DNA"/>
</dbReference>
<evidence type="ECO:0000313" key="1">
    <source>
        <dbReference type="EMBL" id="QDT12303.1"/>
    </source>
</evidence>
<name>A0A517NYY0_9BACT</name>
<keyword evidence="2" id="KW-1185">Reference proteome</keyword>
<reference evidence="1 2" key="1">
    <citation type="submission" date="2019-02" db="EMBL/GenBank/DDBJ databases">
        <title>Deep-cultivation of Planctomycetes and their phenomic and genomic characterization uncovers novel biology.</title>
        <authorList>
            <person name="Wiegand S."/>
            <person name="Jogler M."/>
            <person name="Boedeker C."/>
            <person name="Pinto D."/>
            <person name="Vollmers J."/>
            <person name="Rivas-Marin E."/>
            <person name="Kohn T."/>
            <person name="Peeters S.H."/>
            <person name="Heuer A."/>
            <person name="Rast P."/>
            <person name="Oberbeckmann S."/>
            <person name="Bunk B."/>
            <person name="Jeske O."/>
            <person name="Meyerdierks A."/>
            <person name="Storesund J.E."/>
            <person name="Kallscheuer N."/>
            <person name="Luecker S."/>
            <person name="Lage O.M."/>
            <person name="Pohl T."/>
            <person name="Merkel B.J."/>
            <person name="Hornburger P."/>
            <person name="Mueller R.-W."/>
            <person name="Bruemmer F."/>
            <person name="Labrenz M."/>
            <person name="Spormann A.M."/>
            <person name="Op den Camp H."/>
            <person name="Overmann J."/>
            <person name="Amann R."/>
            <person name="Jetten M.S.M."/>
            <person name="Mascher T."/>
            <person name="Medema M.H."/>
            <person name="Devos D.P."/>
            <person name="Kaster A.-K."/>
            <person name="Ovreas L."/>
            <person name="Rohde M."/>
            <person name="Galperin M.Y."/>
            <person name="Jogler C."/>
        </authorList>
    </citation>
    <scope>NUCLEOTIDE SEQUENCE [LARGE SCALE GENOMIC DNA]</scope>
    <source>
        <strain evidence="1 2">K23_9</strain>
    </source>
</reference>